<dbReference type="InterPro" id="IPR013154">
    <property type="entry name" value="ADH-like_N"/>
</dbReference>
<proteinExistence type="predicted"/>
<name>A0A1H3MPH9_9MICO</name>
<accession>A0A1H3MPH9</accession>
<protein>
    <submittedName>
        <fullName evidence="3">NADPH:quinone reductase</fullName>
    </submittedName>
</protein>
<keyword evidence="1" id="KW-0521">NADP</keyword>
<evidence type="ECO:0000256" key="1">
    <source>
        <dbReference type="ARBA" id="ARBA00022857"/>
    </source>
</evidence>
<dbReference type="PANTHER" id="PTHR44154">
    <property type="entry name" value="QUINONE OXIDOREDUCTASE"/>
    <property type="match status" value="1"/>
</dbReference>
<dbReference type="InterPro" id="IPR036291">
    <property type="entry name" value="NAD(P)-bd_dom_sf"/>
</dbReference>
<reference evidence="3 4" key="1">
    <citation type="submission" date="2016-10" db="EMBL/GenBank/DDBJ databases">
        <authorList>
            <person name="de Groot N.N."/>
        </authorList>
    </citation>
    <scope>NUCLEOTIDE SEQUENCE [LARGE SCALE GENOMIC DNA]</scope>
    <source>
        <strain evidence="3 4">CGMCC 4.3491</strain>
    </source>
</reference>
<evidence type="ECO:0000313" key="3">
    <source>
        <dbReference type="EMBL" id="SDY78085.1"/>
    </source>
</evidence>
<dbReference type="SMART" id="SM00829">
    <property type="entry name" value="PKS_ER"/>
    <property type="match status" value="1"/>
</dbReference>
<dbReference type="SUPFAM" id="SSF50129">
    <property type="entry name" value="GroES-like"/>
    <property type="match status" value="1"/>
</dbReference>
<sequence>MSAQVQYSEFGGPEVLSYVEVPMPSAPADGVVVETRAVGVNPIDSKLRSGARASSPLTAPRVPGSDASGVVVAVGAGVTDWVTGDQVVLRGAHGTYATHVIASAAQLVRKPAGVGWDEAAAIGVPASTAYQALRTLGVEVGSVVLIHAGSGAVGQAAIQFARNWGATVVATGGERNQARMGELGAIPVEYGPGLLQNIRAAAPGPIDIVLDAAGTDEALEASFALVADRSKIGTVVVGARAAELGIQAWAGGNPLPLTAEEQALRAEAYGVTLELMELGDFEVEIGARYPLSAAAEAQRASMSGEHRGKIILDPSA</sequence>
<dbReference type="EMBL" id="FNPZ01000001">
    <property type="protein sequence ID" value="SDY78085.1"/>
    <property type="molecule type" value="Genomic_DNA"/>
</dbReference>
<dbReference type="SUPFAM" id="SSF51735">
    <property type="entry name" value="NAD(P)-binding Rossmann-fold domains"/>
    <property type="match status" value="1"/>
</dbReference>
<dbReference type="InterPro" id="IPR020843">
    <property type="entry name" value="ER"/>
</dbReference>
<dbReference type="Gene3D" id="3.90.180.10">
    <property type="entry name" value="Medium-chain alcohol dehydrogenases, catalytic domain"/>
    <property type="match status" value="1"/>
</dbReference>
<dbReference type="Gene3D" id="3.40.50.720">
    <property type="entry name" value="NAD(P)-binding Rossmann-like Domain"/>
    <property type="match status" value="1"/>
</dbReference>
<dbReference type="STRING" id="381665.SAMN05216554_1496"/>
<dbReference type="Pfam" id="PF08240">
    <property type="entry name" value="ADH_N"/>
    <property type="match status" value="1"/>
</dbReference>
<dbReference type="PANTHER" id="PTHR44154:SF1">
    <property type="entry name" value="QUINONE OXIDOREDUCTASE"/>
    <property type="match status" value="1"/>
</dbReference>
<organism evidence="3 4">
    <name type="scientific">Herbiconiux ginsengi</name>
    <dbReference type="NCBI Taxonomy" id="381665"/>
    <lineage>
        <taxon>Bacteria</taxon>
        <taxon>Bacillati</taxon>
        <taxon>Actinomycetota</taxon>
        <taxon>Actinomycetes</taxon>
        <taxon>Micrococcales</taxon>
        <taxon>Microbacteriaceae</taxon>
        <taxon>Herbiconiux</taxon>
    </lineage>
</organism>
<dbReference type="InterPro" id="IPR051603">
    <property type="entry name" value="Zinc-ADH_QOR/CCCR"/>
</dbReference>
<dbReference type="GO" id="GO:0016491">
    <property type="term" value="F:oxidoreductase activity"/>
    <property type="evidence" value="ECO:0007669"/>
    <property type="project" value="InterPro"/>
</dbReference>
<dbReference type="RefSeq" id="WP_092550822.1">
    <property type="nucleotide sequence ID" value="NZ_FNPZ01000001.1"/>
</dbReference>
<dbReference type="CDD" id="cd05289">
    <property type="entry name" value="MDR_like_2"/>
    <property type="match status" value="1"/>
</dbReference>
<evidence type="ECO:0000259" key="2">
    <source>
        <dbReference type="SMART" id="SM00829"/>
    </source>
</evidence>
<keyword evidence="4" id="KW-1185">Reference proteome</keyword>
<dbReference type="Proteomes" id="UP000198891">
    <property type="component" value="Unassembled WGS sequence"/>
</dbReference>
<gene>
    <name evidence="3" type="ORF">SAMN05216554_1496</name>
</gene>
<dbReference type="OrthoDB" id="9801186at2"/>
<evidence type="ECO:0000313" key="4">
    <source>
        <dbReference type="Proteomes" id="UP000198891"/>
    </source>
</evidence>
<dbReference type="Pfam" id="PF13602">
    <property type="entry name" value="ADH_zinc_N_2"/>
    <property type="match status" value="1"/>
</dbReference>
<dbReference type="InterPro" id="IPR011032">
    <property type="entry name" value="GroES-like_sf"/>
</dbReference>
<feature type="domain" description="Enoyl reductase (ER)" evidence="2">
    <location>
        <begin position="11"/>
        <end position="312"/>
    </location>
</feature>
<dbReference type="AlphaFoldDB" id="A0A1H3MPH9"/>